<proteinExistence type="predicted"/>
<dbReference type="AlphaFoldDB" id="A0A0C2W9K2"/>
<dbReference type="HOGENOM" id="CLU_2885294_0_0_1"/>
<keyword evidence="2" id="KW-1185">Reference proteome</keyword>
<reference evidence="1 2" key="1">
    <citation type="submission" date="2014-04" db="EMBL/GenBank/DDBJ databases">
        <title>Evolutionary Origins and Diversification of the Mycorrhizal Mutualists.</title>
        <authorList>
            <consortium name="DOE Joint Genome Institute"/>
            <consortium name="Mycorrhizal Genomics Consortium"/>
            <person name="Kohler A."/>
            <person name="Kuo A."/>
            <person name="Nagy L.G."/>
            <person name="Floudas D."/>
            <person name="Copeland A."/>
            <person name="Barry K.W."/>
            <person name="Cichocki N."/>
            <person name="Veneault-Fourrey C."/>
            <person name="LaButti K."/>
            <person name="Lindquist E.A."/>
            <person name="Lipzen A."/>
            <person name="Lundell T."/>
            <person name="Morin E."/>
            <person name="Murat C."/>
            <person name="Riley R."/>
            <person name="Ohm R."/>
            <person name="Sun H."/>
            <person name="Tunlid A."/>
            <person name="Henrissat B."/>
            <person name="Grigoriev I.V."/>
            <person name="Hibbett D.S."/>
            <person name="Martin F."/>
        </authorList>
    </citation>
    <scope>NUCLEOTIDE SEQUENCE [LARGE SCALE GENOMIC DNA]</scope>
    <source>
        <strain evidence="1 2">Koide BX008</strain>
    </source>
</reference>
<gene>
    <name evidence="1" type="ORF">M378DRAFT_171184</name>
</gene>
<dbReference type="EMBL" id="KN818354">
    <property type="protein sequence ID" value="KIL57887.1"/>
    <property type="molecule type" value="Genomic_DNA"/>
</dbReference>
<evidence type="ECO:0000313" key="2">
    <source>
        <dbReference type="Proteomes" id="UP000054549"/>
    </source>
</evidence>
<sequence>MDFVPLVGTKCQVTGPELTFWRWLKGEPDYVAVKKDANVEKLTITVREPHEEPCMAKNESNPR</sequence>
<organism evidence="1 2">
    <name type="scientific">Amanita muscaria (strain Koide BX008)</name>
    <dbReference type="NCBI Taxonomy" id="946122"/>
    <lineage>
        <taxon>Eukaryota</taxon>
        <taxon>Fungi</taxon>
        <taxon>Dikarya</taxon>
        <taxon>Basidiomycota</taxon>
        <taxon>Agaricomycotina</taxon>
        <taxon>Agaricomycetes</taxon>
        <taxon>Agaricomycetidae</taxon>
        <taxon>Agaricales</taxon>
        <taxon>Pluteineae</taxon>
        <taxon>Amanitaceae</taxon>
        <taxon>Amanita</taxon>
    </lineage>
</organism>
<name>A0A0C2W9K2_AMAMK</name>
<dbReference type="InParanoid" id="A0A0C2W9K2"/>
<dbReference type="Proteomes" id="UP000054549">
    <property type="component" value="Unassembled WGS sequence"/>
</dbReference>
<evidence type="ECO:0000313" key="1">
    <source>
        <dbReference type="EMBL" id="KIL57887.1"/>
    </source>
</evidence>
<accession>A0A0C2W9K2</accession>
<protein>
    <submittedName>
        <fullName evidence="1">Uncharacterized protein</fullName>
    </submittedName>
</protein>